<evidence type="ECO:0000256" key="1">
    <source>
        <dbReference type="SAM" id="MobiDB-lite"/>
    </source>
</evidence>
<evidence type="ECO:0000313" key="2">
    <source>
        <dbReference type="WBParaSite" id="TTAC_0000261701-mRNA-1"/>
    </source>
</evidence>
<dbReference type="AlphaFoldDB" id="A0A0R3WPC7"/>
<accession>A0A0R3WPC7</accession>
<feature type="compositionally biased region" description="Polar residues" evidence="1">
    <location>
        <begin position="296"/>
        <end position="306"/>
    </location>
</feature>
<feature type="region of interest" description="Disordered" evidence="1">
    <location>
        <begin position="594"/>
        <end position="661"/>
    </location>
</feature>
<organism evidence="2">
    <name type="scientific">Hydatigena taeniaeformis</name>
    <name type="common">Feline tapeworm</name>
    <name type="synonym">Taenia taeniaeformis</name>
    <dbReference type="NCBI Taxonomy" id="6205"/>
    <lineage>
        <taxon>Eukaryota</taxon>
        <taxon>Metazoa</taxon>
        <taxon>Spiralia</taxon>
        <taxon>Lophotrochozoa</taxon>
        <taxon>Platyhelminthes</taxon>
        <taxon>Cestoda</taxon>
        <taxon>Eucestoda</taxon>
        <taxon>Cyclophyllidea</taxon>
        <taxon>Taeniidae</taxon>
        <taxon>Hydatigera</taxon>
    </lineage>
</organism>
<reference evidence="2" key="1">
    <citation type="submission" date="2017-02" db="UniProtKB">
        <authorList>
            <consortium name="WormBaseParasite"/>
        </authorList>
    </citation>
    <scope>IDENTIFICATION</scope>
</reference>
<dbReference type="STRING" id="6205.A0A0R3WPC7"/>
<feature type="region of interest" description="Disordered" evidence="1">
    <location>
        <begin position="295"/>
        <end position="325"/>
    </location>
</feature>
<sequence length="661" mass="72399">LIDRFRFPEVLCSCLSPVATGQVTSLSQLPEIFPDQARIVAEYCSCCGETELANLFAPNCDALSSSPSSLLHIGSCGGALPALYHARRLYFQQNDRDSAAKVLLEVADTLRKQETSLHGDAHTACDCLAVEDFHIQIQLATTNTFALEWRCLSSYSLFPHSGGLFLDFINLGLTTWEADVVFSDMRRRGENRLLYACLIARAQYKEAQDLLAEVDSDIVSQMSRHSTHKLSRTPVVCALSSTINHCLPHLQYLLPFSTLINPIHSNEQGTSSTDANSTEENVNNEVHLECVEMDSTHASPASSTGQLPRRFATPKGRRLSIQPSTADRNQASEFWNYYDVAQRVLRGEKPFEAQSPVKPRITDSARRLSRKLRQADTSENASLRSGTDFWTELSKLREVELSKPTNVSAAPAASILKMPSEPSRECTKTPSPTYKATEADISFQDCHEATSSLEVDEDDVEVTINPHTLQLGHKVSITGTMAEQSVISESVPVISSSSTKFTFSPPNRTVISRSGQMDEVAQALCSATHFAFASPATYLMNKFLSSTSGVASPIGEVGKECGPLETSYGVTSTSGVEDISAYEPQDEAIEDLREDAEDAGDGTESAATGDVRSDAAEAVVATDEDETSTHPGTEEDERSEASLQPSRRSRRKVKKPERYHY</sequence>
<protein>
    <submittedName>
        <fullName evidence="2">Protein kinase domain-containing protein</fullName>
    </submittedName>
</protein>
<name>A0A0R3WPC7_HYDTA</name>
<proteinExistence type="predicted"/>
<dbReference type="WBParaSite" id="TTAC_0000261701-mRNA-1">
    <property type="protein sequence ID" value="TTAC_0000261701-mRNA-1"/>
    <property type="gene ID" value="TTAC_0000261701"/>
</dbReference>